<dbReference type="PANTHER" id="PTHR46586">
    <property type="entry name" value="ANKYRIN REPEAT-CONTAINING PROTEIN"/>
    <property type="match status" value="1"/>
</dbReference>
<organism evidence="1">
    <name type="scientific">Aphanomyces invadans</name>
    <dbReference type="NCBI Taxonomy" id="157072"/>
    <lineage>
        <taxon>Eukaryota</taxon>
        <taxon>Sar</taxon>
        <taxon>Stramenopiles</taxon>
        <taxon>Oomycota</taxon>
        <taxon>Saprolegniomycetes</taxon>
        <taxon>Saprolegniales</taxon>
        <taxon>Verrucalvaceae</taxon>
        <taxon>Aphanomyces</taxon>
    </lineage>
</organism>
<proteinExistence type="predicted"/>
<dbReference type="RefSeq" id="XP_008865076.1">
    <property type="nucleotide sequence ID" value="XM_008866854.1"/>
</dbReference>
<protein>
    <recommendedName>
        <fullName evidence="2">Ankyrin repeat-containing domain</fullName>
    </recommendedName>
</protein>
<dbReference type="InterPro" id="IPR036770">
    <property type="entry name" value="Ankyrin_rpt-contain_sf"/>
</dbReference>
<dbReference type="Pfam" id="PF13637">
    <property type="entry name" value="Ank_4"/>
    <property type="match status" value="2"/>
</dbReference>
<dbReference type="STRING" id="157072.A0A024UKN7"/>
<dbReference type="VEuPathDB" id="FungiDB:H310_03099"/>
<evidence type="ECO:0000313" key="1">
    <source>
        <dbReference type="EMBL" id="ETW07001.1"/>
    </source>
</evidence>
<evidence type="ECO:0008006" key="2">
    <source>
        <dbReference type="Google" id="ProtNLM"/>
    </source>
</evidence>
<dbReference type="InterPro" id="IPR052050">
    <property type="entry name" value="SecEffector_AnkRepeat"/>
</dbReference>
<dbReference type="AlphaFoldDB" id="A0A024UKN7"/>
<dbReference type="InterPro" id="IPR002110">
    <property type="entry name" value="Ankyrin_rpt"/>
</dbReference>
<dbReference type="SUPFAM" id="SSF48403">
    <property type="entry name" value="Ankyrin repeat"/>
    <property type="match status" value="1"/>
</dbReference>
<dbReference type="Gene3D" id="1.25.40.20">
    <property type="entry name" value="Ankyrin repeat-containing domain"/>
    <property type="match status" value="2"/>
</dbReference>
<reference evidence="1" key="1">
    <citation type="submission" date="2013-12" db="EMBL/GenBank/DDBJ databases">
        <title>The Genome Sequence of Aphanomyces invadans NJM9701.</title>
        <authorList>
            <consortium name="The Broad Institute Genomics Platform"/>
            <person name="Russ C."/>
            <person name="Tyler B."/>
            <person name="van West P."/>
            <person name="Dieguez-Uribeondo J."/>
            <person name="Young S.K."/>
            <person name="Zeng Q."/>
            <person name="Gargeya S."/>
            <person name="Fitzgerald M."/>
            <person name="Abouelleil A."/>
            <person name="Alvarado L."/>
            <person name="Chapman S.B."/>
            <person name="Gainer-Dewar J."/>
            <person name="Goldberg J."/>
            <person name="Griggs A."/>
            <person name="Gujja S."/>
            <person name="Hansen M."/>
            <person name="Howarth C."/>
            <person name="Imamovic A."/>
            <person name="Ireland A."/>
            <person name="Larimer J."/>
            <person name="McCowan C."/>
            <person name="Murphy C."/>
            <person name="Pearson M."/>
            <person name="Poon T.W."/>
            <person name="Priest M."/>
            <person name="Roberts A."/>
            <person name="Saif S."/>
            <person name="Shea T."/>
            <person name="Sykes S."/>
            <person name="Wortman J."/>
            <person name="Nusbaum C."/>
            <person name="Birren B."/>
        </authorList>
    </citation>
    <scope>NUCLEOTIDE SEQUENCE [LARGE SCALE GENOMIC DNA]</scope>
    <source>
        <strain evidence="1">NJM9701</strain>
    </source>
</reference>
<dbReference type="PANTHER" id="PTHR46586:SF3">
    <property type="entry name" value="ANKYRIN REPEAT-CONTAINING PROTEIN"/>
    <property type="match status" value="1"/>
</dbReference>
<sequence length="333" mass="36839">MAPLKTPHAAVLLTQDILDTITSYQQGICADLRPFVGAQNPSRELNNFLQLVPWHEADRNLRGHPLASFHDIISPWYKNAGHSRLCKLLACLPHIWEVVAAHAVCTGNLAVLTQLPTELLQSVPYSLTELAAASGHINVVEYLVENSDECTGEAMIKAAHYGHLNVVRFLHDRTGDDCASAAIVFAASQGHHEVVRFLHTHRPNIRQLKLAMFIVARTNYVAIAAFVLDALGKNRHFSVEVMDEAARHGQLAMVQLLHQYKLRCSVVAIDSAASNGHLDVVKWLHVHRTEGCTEMAMDGAAVHGHAEVVQYLHANRQEGCSTWTLRRAAERGH</sequence>
<dbReference type="OrthoDB" id="76098at2759"/>
<dbReference type="GeneID" id="20080149"/>
<accession>A0A024UKN7</accession>
<gene>
    <name evidence="1" type="ORF">H310_03099</name>
</gene>
<dbReference type="EMBL" id="KI913955">
    <property type="protein sequence ID" value="ETW07001.1"/>
    <property type="molecule type" value="Genomic_DNA"/>
</dbReference>
<name>A0A024UKN7_9STRA</name>